<dbReference type="PANTHER" id="PTHR30069:SF29">
    <property type="entry name" value="HEMOGLOBIN AND HEMOGLOBIN-HAPTOGLOBIN-BINDING PROTEIN 1-RELATED"/>
    <property type="match status" value="1"/>
</dbReference>
<feature type="signal peptide" evidence="11">
    <location>
        <begin position="1"/>
        <end position="24"/>
    </location>
</feature>
<gene>
    <name evidence="13" type="ORF">H8K43_10465</name>
</gene>
<dbReference type="InterPro" id="IPR037066">
    <property type="entry name" value="Plug_dom_sf"/>
</dbReference>
<protein>
    <submittedName>
        <fullName evidence="13">TonB-dependent receptor plug domain-containing protein</fullName>
    </submittedName>
</protein>
<keyword evidence="8 13" id="KW-0675">Receptor</keyword>
<feature type="chain" id="PRO_5046383070" evidence="11">
    <location>
        <begin position="25"/>
        <end position="735"/>
    </location>
</feature>
<dbReference type="Gene3D" id="2.170.130.10">
    <property type="entry name" value="TonB-dependent receptor, plug domain"/>
    <property type="match status" value="1"/>
</dbReference>
<keyword evidence="6 11" id="KW-0732">Signal</keyword>
<evidence type="ECO:0000256" key="1">
    <source>
        <dbReference type="ARBA" id="ARBA00004571"/>
    </source>
</evidence>
<dbReference type="SUPFAM" id="SSF56935">
    <property type="entry name" value="Porins"/>
    <property type="match status" value="1"/>
</dbReference>
<evidence type="ECO:0000256" key="9">
    <source>
        <dbReference type="ARBA" id="ARBA00023237"/>
    </source>
</evidence>
<dbReference type="PANTHER" id="PTHR30069">
    <property type="entry name" value="TONB-DEPENDENT OUTER MEMBRANE RECEPTOR"/>
    <property type="match status" value="1"/>
</dbReference>
<dbReference type="InterPro" id="IPR036942">
    <property type="entry name" value="Beta-barrel_TonB_sf"/>
</dbReference>
<dbReference type="Pfam" id="PF07715">
    <property type="entry name" value="Plug"/>
    <property type="match status" value="1"/>
</dbReference>
<dbReference type="EMBL" id="JACOGD010000005">
    <property type="protein sequence ID" value="MBC3932097.1"/>
    <property type="molecule type" value="Genomic_DNA"/>
</dbReference>
<evidence type="ECO:0000256" key="11">
    <source>
        <dbReference type="SAM" id="SignalP"/>
    </source>
</evidence>
<evidence type="ECO:0000256" key="8">
    <source>
        <dbReference type="ARBA" id="ARBA00023170"/>
    </source>
</evidence>
<feature type="region of interest" description="Disordered" evidence="10">
    <location>
        <begin position="155"/>
        <end position="212"/>
    </location>
</feature>
<evidence type="ECO:0000256" key="5">
    <source>
        <dbReference type="ARBA" id="ARBA00022692"/>
    </source>
</evidence>
<organism evidence="13 14">
    <name type="scientific">Undibacterium curvum</name>
    <dbReference type="NCBI Taxonomy" id="2762294"/>
    <lineage>
        <taxon>Bacteria</taxon>
        <taxon>Pseudomonadati</taxon>
        <taxon>Pseudomonadota</taxon>
        <taxon>Betaproteobacteria</taxon>
        <taxon>Burkholderiales</taxon>
        <taxon>Oxalobacteraceae</taxon>
        <taxon>Undibacterium</taxon>
    </lineage>
</organism>
<accession>A0ABR7A620</accession>
<keyword evidence="3" id="KW-0813">Transport</keyword>
<keyword evidence="14" id="KW-1185">Reference proteome</keyword>
<dbReference type="InterPro" id="IPR039426">
    <property type="entry name" value="TonB-dep_rcpt-like"/>
</dbReference>
<evidence type="ECO:0000256" key="3">
    <source>
        <dbReference type="ARBA" id="ARBA00022448"/>
    </source>
</evidence>
<evidence type="ECO:0000256" key="10">
    <source>
        <dbReference type="SAM" id="MobiDB-lite"/>
    </source>
</evidence>
<evidence type="ECO:0000259" key="12">
    <source>
        <dbReference type="Pfam" id="PF07715"/>
    </source>
</evidence>
<evidence type="ECO:0000313" key="14">
    <source>
        <dbReference type="Proteomes" id="UP000654304"/>
    </source>
</evidence>
<evidence type="ECO:0000256" key="4">
    <source>
        <dbReference type="ARBA" id="ARBA00022452"/>
    </source>
</evidence>
<evidence type="ECO:0000256" key="6">
    <source>
        <dbReference type="ARBA" id="ARBA00022729"/>
    </source>
</evidence>
<keyword evidence="9" id="KW-0998">Cell outer membrane</keyword>
<keyword evidence="4" id="KW-1134">Transmembrane beta strand</keyword>
<dbReference type="Gene3D" id="2.40.170.20">
    <property type="entry name" value="TonB-dependent receptor, beta-barrel domain"/>
    <property type="match status" value="1"/>
</dbReference>
<name>A0ABR7A620_9BURK</name>
<feature type="compositionally biased region" description="Polar residues" evidence="10">
    <location>
        <begin position="169"/>
        <end position="194"/>
    </location>
</feature>
<keyword evidence="5" id="KW-0812">Transmembrane</keyword>
<comment type="caution">
    <text evidence="13">The sequence shown here is derived from an EMBL/GenBank/DDBJ whole genome shotgun (WGS) entry which is preliminary data.</text>
</comment>
<feature type="compositionally biased region" description="Polar residues" evidence="10">
    <location>
        <begin position="201"/>
        <end position="212"/>
    </location>
</feature>
<comment type="similarity">
    <text evidence="2">Belongs to the TonB-dependent receptor family.</text>
</comment>
<evidence type="ECO:0000313" key="13">
    <source>
        <dbReference type="EMBL" id="MBC3932097.1"/>
    </source>
</evidence>
<sequence>MTGVKVVPALAGVLGLSFVSVAYAQTAVPAPSGTQQVVVNAAQDEASRDFAAAKIIIGRKQIVDSGVQNVNELLKKEPAVTIGKDGKPGLLGLPGYTQILVNGLPPSGRDVMSLDLSEVERIEISKSTTAENGPFSIAGTINVVLRQHVRQQQQTASLQMRADGASPGLNGSWTLSQSEAASPFSSTLNLTAGQSERRSSGNEQQVLSNGSGVLPQYQAQRTRWDRNQYVSLSTEMVLQLEHGSASFKPNFGHVQTWNDKEEARQWQNGRHWQVQGQASSGLSGLMLPLNWQREDEDWGESEFNLRWSRNVISNEQRRLEQESITSNNGSNNGSSALREQSAQEINYDWLLSLTQRKTLRGGHRLRAGLELQQNHREPVTLYRLNGLPDTSLVALGSQISQWTQKRRVFVQDDWRVSPLLALNAGVSLADQLSEAQEVSGASQSRYRVLSPSLHLAKKLEHDPKSQFRISLARSFREPDADALLLKPSVNPLAACTPASGCAGNSIDTADSSGNPALRPERALALNVSYEQHLKGDSKLTLEAYQRQIHGKTGTELLLLPVAWANVPRWVQRPANLGDADVTGVNLDWRLGLKDWQADAPKLEVRGNLGWARSELKDWPGPDNRVDGSLPWRAKLGLSYNAASLPLRLDLDASWLPGDWLRNNLSRTTYTSHQTSLAMTAAWTVNRNAKLVLNLDNLLAQDRTGISRYQTSAGTLETRSLSSSHLRLSLRGEFRL</sequence>
<evidence type="ECO:0000256" key="2">
    <source>
        <dbReference type="ARBA" id="ARBA00009810"/>
    </source>
</evidence>
<dbReference type="Proteomes" id="UP000654304">
    <property type="component" value="Unassembled WGS sequence"/>
</dbReference>
<dbReference type="RefSeq" id="WP_186903793.1">
    <property type="nucleotide sequence ID" value="NZ_JACOGD010000005.1"/>
</dbReference>
<dbReference type="InterPro" id="IPR012910">
    <property type="entry name" value="Plug_dom"/>
</dbReference>
<proteinExistence type="inferred from homology"/>
<reference evidence="13 14" key="1">
    <citation type="submission" date="2020-08" db="EMBL/GenBank/DDBJ databases">
        <title>Novel species isolated from subtropical streams in China.</title>
        <authorList>
            <person name="Lu H."/>
        </authorList>
    </citation>
    <scope>NUCLEOTIDE SEQUENCE [LARGE SCALE GENOMIC DNA]</scope>
    <source>
        <strain evidence="13 14">CY22W</strain>
    </source>
</reference>
<evidence type="ECO:0000256" key="7">
    <source>
        <dbReference type="ARBA" id="ARBA00023136"/>
    </source>
</evidence>
<keyword evidence="7" id="KW-0472">Membrane</keyword>
<feature type="domain" description="TonB-dependent receptor plug" evidence="12">
    <location>
        <begin position="48"/>
        <end position="140"/>
    </location>
</feature>
<comment type="subcellular location">
    <subcellularLocation>
        <location evidence="1">Cell outer membrane</location>
        <topology evidence="1">Multi-pass membrane protein</topology>
    </subcellularLocation>
</comment>